<proteinExistence type="predicted"/>
<dbReference type="GO" id="GO:0004040">
    <property type="term" value="F:amidase activity"/>
    <property type="evidence" value="ECO:0007669"/>
    <property type="project" value="InterPro"/>
</dbReference>
<sequence length="338" mass="35790">MKKWIIGIVLSNLGFFFLLLLALVLISSILTSAEASSQESKGSSQGCSVVASGTLDEETLNKFLETRGVFKGTASSFIKYGEEYNVDPALVVAIAMHETGNGTSRMVKEWNNPGGLMGDGPGFQFSTLDKGIEAMIKNLSKNYISLGLNTPEKIQPKYAPVGASNDGLGLNKEWLNGVNGFLKQLGGLSTCASNEGTGKYMIPVDNPNISSGFVDRVNPVTGVAEHHKGLDFAQPIGSSIKAADDGIVVYAQMGVSGSGFGGYGNVVLIEHAKNKEWTLYGHQSKLLVKVGQKVKKGEVIGQVGSTGQSTGPHLHFEIRKEKMGGQIDPAPVLGLKGK</sequence>
<dbReference type="EMBL" id="AAMGHX010000007">
    <property type="protein sequence ID" value="EDH0842351.1"/>
    <property type="molecule type" value="Genomic_DNA"/>
</dbReference>
<protein>
    <submittedName>
        <fullName evidence="3">Peptidoglycan DD-metalloendopeptidase family protein</fullName>
    </submittedName>
</protein>
<evidence type="ECO:0000259" key="2">
    <source>
        <dbReference type="Pfam" id="PF01832"/>
    </source>
</evidence>
<feature type="domain" description="M23ase beta-sheet core" evidence="1">
    <location>
        <begin position="226"/>
        <end position="328"/>
    </location>
</feature>
<evidence type="ECO:0000313" key="3">
    <source>
        <dbReference type="EMBL" id="EDH0842351.1"/>
    </source>
</evidence>
<dbReference type="Pfam" id="PF01832">
    <property type="entry name" value="Glucosaminidase"/>
    <property type="match status" value="1"/>
</dbReference>
<dbReference type="InterPro" id="IPR002901">
    <property type="entry name" value="MGlyc_endo_b_GlcNAc-like_dom"/>
</dbReference>
<dbReference type="GO" id="GO:0004222">
    <property type="term" value="F:metalloendopeptidase activity"/>
    <property type="evidence" value="ECO:0007669"/>
    <property type="project" value="TreeGrafter"/>
</dbReference>
<dbReference type="InterPro" id="IPR050570">
    <property type="entry name" value="Cell_wall_metabolism_enzyme"/>
</dbReference>
<evidence type="ECO:0000313" key="4">
    <source>
        <dbReference type="Proteomes" id="UP000335978"/>
    </source>
</evidence>
<dbReference type="Proteomes" id="UP000335978">
    <property type="component" value="Unassembled WGS sequence"/>
</dbReference>
<dbReference type="Gene3D" id="2.70.70.10">
    <property type="entry name" value="Glucose Permease (Domain IIA)"/>
    <property type="match status" value="1"/>
</dbReference>
<comment type="caution">
    <text evidence="3">The sequence shown here is derived from an EMBL/GenBank/DDBJ whole genome shotgun (WGS) entry which is preliminary data.</text>
</comment>
<evidence type="ECO:0000259" key="1">
    <source>
        <dbReference type="Pfam" id="PF01551"/>
    </source>
</evidence>
<dbReference type="PANTHER" id="PTHR21666:SF270">
    <property type="entry name" value="MUREIN HYDROLASE ACTIVATOR ENVC"/>
    <property type="match status" value="1"/>
</dbReference>
<dbReference type="AlphaFoldDB" id="A0A9P2C3B3"/>
<dbReference type="Gene3D" id="1.10.530.10">
    <property type="match status" value="1"/>
</dbReference>
<dbReference type="Pfam" id="PF01551">
    <property type="entry name" value="Peptidase_M23"/>
    <property type="match status" value="1"/>
</dbReference>
<dbReference type="CDD" id="cd12797">
    <property type="entry name" value="M23_peptidase"/>
    <property type="match status" value="1"/>
</dbReference>
<feature type="domain" description="Mannosyl-glycoprotein endo-beta-N-acetylglucosamidase-like" evidence="2">
    <location>
        <begin position="75"/>
        <end position="142"/>
    </location>
</feature>
<gene>
    <name evidence="3" type="ORF">GCV64_14790</name>
</gene>
<organism evidence="3 4">
    <name type="scientific">Listeria monocytogenes</name>
    <dbReference type="NCBI Taxonomy" id="1639"/>
    <lineage>
        <taxon>Bacteria</taxon>
        <taxon>Bacillati</taxon>
        <taxon>Bacillota</taxon>
        <taxon>Bacilli</taxon>
        <taxon>Bacillales</taxon>
        <taxon>Listeriaceae</taxon>
        <taxon>Listeria</taxon>
    </lineage>
</organism>
<dbReference type="SUPFAM" id="SSF51261">
    <property type="entry name" value="Duplicated hybrid motif"/>
    <property type="match status" value="1"/>
</dbReference>
<dbReference type="InterPro" id="IPR016047">
    <property type="entry name" value="M23ase_b-sheet_dom"/>
</dbReference>
<reference evidence="3 4" key="1">
    <citation type="submission" date="2019-10" db="EMBL/GenBank/DDBJ databases">
        <authorList>
            <consortium name="GenomeTrakr: Next Generation Sequencing Network for Food Pathogen Tracability"/>
        </authorList>
    </citation>
    <scope>NUCLEOTIDE SEQUENCE [LARGE SCALE GENOMIC DNA]</scope>
    <source>
        <strain evidence="3 4">CFSAN085184</strain>
    </source>
</reference>
<dbReference type="PANTHER" id="PTHR21666">
    <property type="entry name" value="PEPTIDASE-RELATED"/>
    <property type="match status" value="1"/>
</dbReference>
<accession>A0A9P2C3B3</accession>
<dbReference type="InterPro" id="IPR011055">
    <property type="entry name" value="Dup_hybrid_motif"/>
</dbReference>
<name>A0A9P2C3B3_LISMN</name>